<evidence type="ECO:0000313" key="2">
    <source>
        <dbReference type="Proteomes" id="UP000237105"/>
    </source>
</evidence>
<evidence type="ECO:0000313" key="1">
    <source>
        <dbReference type="EMBL" id="PON72774.1"/>
    </source>
</evidence>
<protein>
    <recommendedName>
        <fullName evidence="3">RNase H type-1 domain-containing protein</fullName>
    </recommendedName>
</protein>
<dbReference type="Proteomes" id="UP000237105">
    <property type="component" value="Unassembled WGS sequence"/>
</dbReference>
<proteinExistence type="predicted"/>
<evidence type="ECO:0008006" key="3">
    <source>
        <dbReference type="Google" id="ProtNLM"/>
    </source>
</evidence>
<dbReference type="AlphaFoldDB" id="A0A2P5DHI8"/>
<dbReference type="EMBL" id="JXTB01000037">
    <property type="protein sequence ID" value="PON72774.1"/>
    <property type="molecule type" value="Genomic_DNA"/>
</dbReference>
<sequence length="82" mass="8905">DVMDTFDSAFLFILEYRDSSSKLTVSSPNLALSLSSRWSRPRIEGLKLNTDATFLDGENFIGCGGVIRDEQGICVSLLGNSG</sequence>
<reference evidence="2" key="1">
    <citation type="submission" date="2016-06" db="EMBL/GenBank/DDBJ databases">
        <title>Parallel loss of symbiosis genes in relatives of nitrogen-fixing non-legume Parasponia.</title>
        <authorList>
            <person name="Van Velzen R."/>
            <person name="Holmer R."/>
            <person name="Bu F."/>
            <person name="Rutten L."/>
            <person name="Van Zeijl A."/>
            <person name="Liu W."/>
            <person name="Santuari L."/>
            <person name="Cao Q."/>
            <person name="Sharma T."/>
            <person name="Shen D."/>
            <person name="Roswanjaya Y."/>
            <person name="Wardhani T."/>
            <person name="Kalhor M.S."/>
            <person name="Jansen J."/>
            <person name="Van den Hoogen J."/>
            <person name="Gungor B."/>
            <person name="Hartog M."/>
            <person name="Hontelez J."/>
            <person name="Verver J."/>
            <person name="Yang W.-C."/>
            <person name="Schijlen E."/>
            <person name="Repin R."/>
            <person name="Schilthuizen M."/>
            <person name="Schranz E."/>
            <person name="Heidstra R."/>
            <person name="Miyata K."/>
            <person name="Fedorova E."/>
            <person name="Kohlen W."/>
            <person name="Bisseling T."/>
            <person name="Smit S."/>
            <person name="Geurts R."/>
        </authorList>
    </citation>
    <scope>NUCLEOTIDE SEQUENCE [LARGE SCALE GENOMIC DNA]</scope>
    <source>
        <strain evidence="2">cv. WU1-14</strain>
    </source>
</reference>
<name>A0A2P5DHI8_PARAD</name>
<organism evidence="1 2">
    <name type="scientific">Parasponia andersonii</name>
    <name type="common">Sponia andersonii</name>
    <dbReference type="NCBI Taxonomy" id="3476"/>
    <lineage>
        <taxon>Eukaryota</taxon>
        <taxon>Viridiplantae</taxon>
        <taxon>Streptophyta</taxon>
        <taxon>Embryophyta</taxon>
        <taxon>Tracheophyta</taxon>
        <taxon>Spermatophyta</taxon>
        <taxon>Magnoliopsida</taxon>
        <taxon>eudicotyledons</taxon>
        <taxon>Gunneridae</taxon>
        <taxon>Pentapetalae</taxon>
        <taxon>rosids</taxon>
        <taxon>fabids</taxon>
        <taxon>Rosales</taxon>
        <taxon>Cannabaceae</taxon>
        <taxon>Parasponia</taxon>
    </lineage>
</organism>
<feature type="non-terminal residue" evidence="1">
    <location>
        <position position="1"/>
    </location>
</feature>
<comment type="caution">
    <text evidence="1">The sequence shown here is derived from an EMBL/GenBank/DDBJ whole genome shotgun (WGS) entry which is preliminary data.</text>
</comment>
<gene>
    <name evidence="1" type="ORF">PanWU01x14_062430</name>
</gene>
<dbReference type="OrthoDB" id="1906820at2759"/>
<dbReference type="STRING" id="3476.A0A2P5DHI8"/>
<accession>A0A2P5DHI8</accession>
<keyword evidence="2" id="KW-1185">Reference proteome</keyword>